<dbReference type="GO" id="GO:0005524">
    <property type="term" value="F:ATP binding"/>
    <property type="evidence" value="ECO:0007669"/>
    <property type="project" value="UniProtKB-KW"/>
</dbReference>
<evidence type="ECO:0000256" key="3">
    <source>
        <dbReference type="ARBA" id="ARBA00022475"/>
    </source>
</evidence>
<dbReference type="SUPFAM" id="SSF55874">
    <property type="entry name" value="ATPase domain of HSP90 chaperone/DNA topoisomerase II/histidine kinase"/>
    <property type="match status" value="1"/>
</dbReference>
<dbReference type="PANTHER" id="PTHR45436:SF9">
    <property type="entry name" value="SENSOR PROTEIN"/>
    <property type="match status" value="1"/>
</dbReference>
<evidence type="ECO:0000256" key="5">
    <source>
        <dbReference type="ARBA" id="ARBA00022553"/>
    </source>
</evidence>
<dbReference type="Gene3D" id="3.30.565.10">
    <property type="entry name" value="Histidine kinase-like ATPase, C-terminal domain"/>
    <property type="match status" value="1"/>
</dbReference>
<evidence type="ECO:0000259" key="16">
    <source>
        <dbReference type="PROSITE" id="PS50885"/>
    </source>
</evidence>
<dbReference type="InterPro" id="IPR003594">
    <property type="entry name" value="HATPase_dom"/>
</dbReference>
<gene>
    <name evidence="17" type="ORF">EXJ73_04125</name>
</gene>
<keyword evidence="13 14" id="KW-0472">Membrane</keyword>
<accession>A0A9X4R423</accession>
<dbReference type="PROSITE" id="PS50885">
    <property type="entry name" value="HAMP"/>
    <property type="match status" value="1"/>
</dbReference>
<dbReference type="InterPro" id="IPR004358">
    <property type="entry name" value="Sig_transdc_His_kin-like_C"/>
</dbReference>
<feature type="domain" description="Histidine kinase" evidence="15">
    <location>
        <begin position="264"/>
        <end position="482"/>
    </location>
</feature>
<dbReference type="NCBIfam" id="TIGR01386">
    <property type="entry name" value="cztS_silS_copS"/>
    <property type="match status" value="1"/>
</dbReference>
<organism evidence="17 18">
    <name type="scientific">Pelomonas aquatica</name>
    <dbReference type="NCBI Taxonomy" id="431058"/>
    <lineage>
        <taxon>Bacteria</taxon>
        <taxon>Pseudomonadati</taxon>
        <taxon>Pseudomonadota</taxon>
        <taxon>Betaproteobacteria</taxon>
        <taxon>Burkholderiales</taxon>
        <taxon>Sphaerotilaceae</taxon>
        <taxon>Roseateles</taxon>
    </lineage>
</organism>
<dbReference type="Pfam" id="PF00512">
    <property type="entry name" value="HisKA"/>
    <property type="match status" value="1"/>
</dbReference>
<dbReference type="PROSITE" id="PS50109">
    <property type="entry name" value="HIS_KIN"/>
    <property type="match status" value="1"/>
</dbReference>
<comment type="caution">
    <text evidence="17">The sequence shown here is derived from an EMBL/GenBank/DDBJ whole genome shotgun (WGS) entry which is preliminary data.</text>
</comment>
<evidence type="ECO:0000256" key="9">
    <source>
        <dbReference type="ARBA" id="ARBA00022777"/>
    </source>
</evidence>
<keyword evidence="3 14" id="KW-1003">Cell membrane</keyword>
<comment type="subcellular location">
    <subcellularLocation>
        <location evidence="2 14">Cell inner membrane</location>
    </subcellularLocation>
</comment>
<evidence type="ECO:0000256" key="8">
    <source>
        <dbReference type="ARBA" id="ARBA00022741"/>
    </source>
</evidence>
<dbReference type="EC" id="2.7.13.3" evidence="14"/>
<feature type="transmembrane region" description="Helical" evidence="14">
    <location>
        <begin position="178"/>
        <end position="202"/>
    </location>
</feature>
<dbReference type="PRINTS" id="PR00344">
    <property type="entry name" value="BCTRLSENSOR"/>
</dbReference>
<dbReference type="Gene3D" id="6.10.340.10">
    <property type="match status" value="1"/>
</dbReference>
<keyword evidence="10 14" id="KW-0067">ATP-binding</keyword>
<feature type="transmembrane region" description="Helical" evidence="14">
    <location>
        <begin position="30"/>
        <end position="53"/>
    </location>
</feature>
<evidence type="ECO:0000256" key="6">
    <source>
        <dbReference type="ARBA" id="ARBA00022679"/>
    </source>
</evidence>
<evidence type="ECO:0000256" key="14">
    <source>
        <dbReference type="RuleBase" id="RU364088"/>
    </source>
</evidence>
<dbReference type="PANTHER" id="PTHR45436">
    <property type="entry name" value="SENSOR HISTIDINE KINASE YKOH"/>
    <property type="match status" value="1"/>
</dbReference>
<reference evidence="17" key="1">
    <citation type="submission" date="2019-02" db="EMBL/GenBank/DDBJ databases">
        <title>Draft genome of the type strain Pelomonas aquatica CCUG 52575T.</title>
        <authorList>
            <person name="Gomila M."/>
            <person name="Lalucat J."/>
        </authorList>
    </citation>
    <scope>NUCLEOTIDE SEQUENCE</scope>
    <source>
        <strain evidence="17">CCUG 52575</strain>
    </source>
</reference>
<evidence type="ECO:0000259" key="15">
    <source>
        <dbReference type="PROSITE" id="PS50109"/>
    </source>
</evidence>
<evidence type="ECO:0000313" key="18">
    <source>
        <dbReference type="Proteomes" id="UP001152766"/>
    </source>
</evidence>
<sequence length="498" mass="53395">MGGCCDSSPEPSLSLRERMSLSMRSISGRLTLAVAIVGLAVFVVVGSLLQWALRRELERMRERDLDGRADVVAHFLDEVEAGDDLSELRHHLDDVLIGDGQLRIWLIADSGAVVYGGKIRPTTQPADTTAAVGKLTIWREDGVALTGRSFRVKAHGPVPDGVALIGVDTRGDQRLLSAYLGALVFVCGLGVAALSALGAWVARRELRPVRELSMEAAAISPRALSLRLSSQGVSAELEDLVDSFNRALDRVQSAYEHLEAFSADVAHELRTPLTTMISATEVELARERTVAELRDTLSGNLESLHQLTTMVNDMLFLARADQGGTAQTLAVTDLRLVAGQVVEYFDAVLDERLQRVDIVGEAQAPVNAALVRRALANLLSNASRYTPAGRAISIQLSTVSPASTDERVAITVVNPGEGIDPAVLPRLFERFFRADTSRQGSAEHHGLGLAIVRAIARMHGGDAFATSADGITKVGFTLRSRETSLLPGDGGIEPHGDP</sequence>
<dbReference type="GO" id="GO:0005886">
    <property type="term" value="C:plasma membrane"/>
    <property type="evidence" value="ECO:0007669"/>
    <property type="project" value="UniProtKB-SubCell"/>
</dbReference>
<keyword evidence="8 14" id="KW-0547">Nucleotide-binding</keyword>
<dbReference type="Pfam" id="PF02518">
    <property type="entry name" value="HATPase_c"/>
    <property type="match status" value="1"/>
</dbReference>
<keyword evidence="11 14" id="KW-1133">Transmembrane helix</keyword>
<evidence type="ECO:0000256" key="13">
    <source>
        <dbReference type="ARBA" id="ARBA00023136"/>
    </source>
</evidence>
<dbReference type="Pfam" id="PF00672">
    <property type="entry name" value="HAMP"/>
    <property type="match status" value="1"/>
</dbReference>
<keyword evidence="7 14" id="KW-0812">Transmembrane</keyword>
<dbReference type="InterPro" id="IPR005467">
    <property type="entry name" value="His_kinase_dom"/>
</dbReference>
<comment type="catalytic activity">
    <reaction evidence="1 14">
        <text>ATP + protein L-histidine = ADP + protein N-phospho-L-histidine.</text>
        <dbReference type="EC" id="2.7.13.3"/>
    </reaction>
</comment>
<protein>
    <recommendedName>
        <fullName evidence="14">Sensor protein</fullName>
        <ecNumber evidence="14">2.7.13.3</ecNumber>
    </recommendedName>
</protein>
<comment type="function">
    <text evidence="14">Member of a two-component regulatory system.</text>
</comment>
<dbReference type="CDD" id="cd00082">
    <property type="entry name" value="HisKA"/>
    <property type="match status" value="1"/>
</dbReference>
<dbReference type="SMART" id="SM00387">
    <property type="entry name" value="HATPase_c"/>
    <property type="match status" value="1"/>
</dbReference>
<feature type="domain" description="HAMP" evidence="16">
    <location>
        <begin position="203"/>
        <end position="256"/>
    </location>
</feature>
<evidence type="ECO:0000256" key="7">
    <source>
        <dbReference type="ARBA" id="ARBA00022692"/>
    </source>
</evidence>
<dbReference type="CDD" id="cd00075">
    <property type="entry name" value="HATPase"/>
    <property type="match status" value="1"/>
</dbReference>
<dbReference type="InterPro" id="IPR050428">
    <property type="entry name" value="TCS_sensor_his_kinase"/>
</dbReference>
<dbReference type="GO" id="GO:0000155">
    <property type="term" value="F:phosphorelay sensor kinase activity"/>
    <property type="evidence" value="ECO:0007669"/>
    <property type="project" value="InterPro"/>
</dbReference>
<dbReference type="EMBL" id="SGUG01000004">
    <property type="protein sequence ID" value="MDG0861659.1"/>
    <property type="molecule type" value="Genomic_DNA"/>
</dbReference>
<evidence type="ECO:0000256" key="12">
    <source>
        <dbReference type="ARBA" id="ARBA00023012"/>
    </source>
</evidence>
<keyword evidence="9 14" id="KW-0418">Kinase</keyword>
<dbReference type="InterPro" id="IPR003661">
    <property type="entry name" value="HisK_dim/P_dom"/>
</dbReference>
<dbReference type="InterPro" id="IPR036890">
    <property type="entry name" value="HATPase_C_sf"/>
</dbReference>
<dbReference type="SMART" id="SM00304">
    <property type="entry name" value="HAMP"/>
    <property type="match status" value="1"/>
</dbReference>
<keyword evidence="12 14" id="KW-0902">Two-component regulatory system</keyword>
<dbReference type="SMART" id="SM00388">
    <property type="entry name" value="HisKA"/>
    <property type="match status" value="1"/>
</dbReference>
<evidence type="ECO:0000313" key="17">
    <source>
        <dbReference type="EMBL" id="MDG0861659.1"/>
    </source>
</evidence>
<evidence type="ECO:0000256" key="1">
    <source>
        <dbReference type="ARBA" id="ARBA00000085"/>
    </source>
</evidence>
<dbReference type="Proteomes" id="UP001152766">
    <property type="component" value="Unassembled WGS sequence"/>
</dbReference>
<keyword evidence="4 14" id="KW-0997">Cell inner membrane</keyword>
<name>A0A9X4R423_9BURK</name>
<dbReference type="InterPro" id="IPR003660">
    <property type="entry name" value="HAMP_dom"/>
</dbReference>
<keyword evidence="6 14" id="KW-0808">Transferase</keyword>
<evidence type="ECO:0000256" key="11">
    <source>
        <dbReference type="ARBA" id="ARBA00022989"/>
    </source>
</evidence>
<dbReference type="AlphaFoldDB" id="A0A9X4R423"/>
<dbReference type="InterPro" id="IPR036097">
    <property type="entry name" value="HisK_dim/P_sf"/>
</dbReference>
<keyword evidence="18" id="KW-1185">Reference proteome</keyword>
<evidence type="ECO:0000256" key="4">
    <source>
        <dbReference type="ARBA" id="ARBA00022519"/>
    </source>
</evidence>
<dbReference type="Gene3D" id="1.10.287.130">
    <property type="match status" value="1"/>
</dbReference>
<keyword evidence="5" id="KW-0597">Phosphoprotein</keyword>
<evidence type="ECO:0000256" key="2">
    <source>
        <dbReference type="ARBA" id="ARBA00004533"/>
    </source>
</evidence>
<proteinExistence type="predicted"/>
<dbReference type="SUPFAM" id="SSF47384">
    <property type="entry name" value="Homodimeric domain of signal transducing histidine kinase"/>
    <property type="match status" value="1"/>
</dbReference>
<dbReference type="InterPro" id="IPR006290">
    <property type="entry name" value="CztS_silS_copS"/>
</dbReference>
<evidence type="ECO:0000256" key="10">
    <source>
        <dbReference type="ARBA" id="ARBA00022840"/>
    </source>
</evidence>